<evidence type="ECO:0000256" key="1">
    <source>
        <dbReference type="ARBA" id="ARBA00003330"/>
    </source>
</evidence>
<name>A0A918UT87_9BACT</name>
<evidence type="ECO:0000256" key="9">
    <source>
        <dbReference type="ARBA" id="ARBA00032824"/>
    </source>
</evidence>
<keyword evidence="5" id="KW-0049">Antioxidant</keyword>
<dbReference type="GO" id="GO:0005737">
    <property type="term" value="C:cytoplasm"/>
    <property type="evidence" value="ECO:0007669"/>
    <property type="project" value="TreeGrafter"/>
</dbReference>
<evidence type="ECO:0000256" key="4">
    <source>
        <dbReference type="ARBA" id="ARBA00022559"/>
    </source>
</evidence>
<evidence type="ECO:0000256" key="2">
    <source>
        <dbReference type="ARBA" id="ARBA00011245"/>
    </source>
</evidence>
<evidence type="ECO:0000259" key="14">
    <source>
        <dbReference type="PROSITE" id="PS51352"/>
    </source>
</evidence>
<reference evidence="15" key="2">
    <citation type="submission" date="2020-09" db="EMBL/GenBank/DDBJ databases">
        <authorList>
            <person name="Sun Q."/>
            <person name="Kim S."/>
        </authorList>
    </citation>
    <scope>NUCLEOTIDE SEQUENCE</scope>
    <source>
        <strain evidence="15">KCTC 12368</strain>
    </source>
</reference>
<dbReference type="InterPro" id="IPR013766">
    <property type="entry name" value="Thioredoxin_domain"/>
</dbReference>
<dbReference type="AlphaFoldDB" id="A0A918UT87"/>
<reference evidence="15" key="1">
    <citation type="journal article" date="2014" name="Int. J. Syst. Evol. Microbiol.">
        <title>Complete genome sequence of Corynebacterium casei LMG S-19264T (=DSM 44701T), isolated from a smear-ripened cheese.</title>
        <authorList>
            <consortium name="US DOE Joint Genome Institute (JGI-PGF)"/>
            <person name="Walter F."/>
            <person name="Albersmeier A."/>
            <person name="Kalinowski J."/>
            <person name="Ruckert C."/>
        </authorList>
    </citation>
    <scope>NUCLEOTIDE SEQUENCE</scope>
    <source>
        <strain evidence="15">KCTC 12368</strain>
    </source>
</reference>
<keyword evidence="6" id="KW-0560">Oxidoreductase</keyword>
<dbReference type="InterPro" id="IPR000866">
    <property type="entry name" value="AhpC/TSA"/>
</dbReference>
<keyword evidence="4" id="KW-0575">Peroxidase</keyword>
<dbReference type="GO" id="GO:0045454">
    <property type="term" value="P:cell redox homeostasis"/>
    <property type="evidence" value="ECO:0007669"/>
    <property type="project" value="TreeGrafter"/>
</dbReference>
<keyword evidence="7" id="KW-1015">Disulfide bond</keyword>
<evidence type="ECO:0000256" key="7">
    <source>
        <dbReference type="ARBA" id="ARBA00023157"/>
    </source>
</evidence>
<protein>
    <recommendedName>
        <fullName evidence="3">thioredoxin-dependent peroxiredoxin</fullName>
        <ecNumber evidence="3">1.11.1.24</ecNumber>
    </recommendedName>
    <alternativeName>
        <fullName evidence="9">Thioredoxin peroxidase</fullName>
    </alternativeName>
    <alternativeName>
        <fullName evidence="11">Thioredoxin-dependent peroxiredoxin Bcp</fullName>
    </alternativeName>
</protein>
<gene>
    <name evidence="15" type="primary">bcp</name>
    <name evidence="15" type="ORF">GCM10007049_26000</name>
</gene>
<dbReference type="PANTHER" id="PTHR42801:SF4">
    <property type="entry name" value="AHPC_TSA FAMILY PROTEIN"/>
    <property type="match status" value="1"/>
</dbReference>
<dbReference type="Pfam" id="PF00578">
    <property type="entry name" value="AhpC-TSA"/>
    <property type="match status" value="1"/>
</dbReference>
<comment type="catalytic activity">
    <reaction evidence="12">
        <text>a hydroperoxide + [thioredoxin]-dithiol = an alcohol + [thioredoxin]-disulfide + H2O</text>
        <dbReference type="Rhea" id="RHEA:62620"/>
        <dbReference type="Rhea" id="RHEA-COMP:10698"/>
        <dbReference type="Rhea" id="RHEA-COMP:10700"/>
        <dbReference type="ChEBI" id="CHEBI:15377"/>
        <dbReference type="ChEBI" id="CHEBI:29950"/>
        <dbReference type="ChEBI" id="CHEBI:30879"/>
        <dbReference type="ChEBI" id="CHEBI:35924"/>
        <dbReference type="ChEBI" id="CHEBI:50058"/>
        <dbReference type="EC" id="1.11.1.24"/>
    </reaction>
</comment>
<dbReference type="PROSITE" id="PS51352">
    <property type="entry name" value="THIOREDOXIN_2"/>
    <property type="match status" value="1"/>
</dbReference>
<accession>A0A918UT87</accession>
<feature type="active site" description="Cysteine sulfenic acid (-SOH) intermediate; for peroxidase activity" evidence="13">
    <location>
        <position position="46"/>
    </location>
</feature>
<dbReference type="InterPro" id="IPR036249">
    <property type="entry name" value="Thioredoxin-like_sf"/>
</dbReference>
<keyword evidence="16" id="KW-1185">Reference proteome</keyword>
<dbReference type="InterPro" id="IPR050924">
    <property type="entry name" value="Peroxiredoxin_BCP/PrxQ"/>
</dbReference>
<organism evidence="15 16">
    <name type="scientific">Echinicola pacifica</name>
    <dbReference type="NCBI Taxonomy" id="346377"/>
    <lineage>
        <taxon>Bacteria</taxon>
        <taxon>Pseudomonadati</taxon>
        <taxon>Bacteroidota</taxon>
        <taxon>Cytophagia</taxon>
        <taxon>Cytophagales</taxon>
        <taxon>Cyclobacteriaceae</taxon>
        <taxon>Echinicola</taxon>
    </lineage>
</organism>
<evidence type="ECO:0000256" key="6">
    <source>
        <dbReference type="ARBA" id="ARBA00023002"/>
    </source>
</evidence>
<feature type="domain" description="Thioredoxin" evidence="14">
    <location>
        <begin position="3"/>
        <end position="152"/>
    </location>
</feature>
<evidence type="ECO:0000313" key="15">
    <source>
        <dbReference type="EMBL" id="GGZ31595.1"/>
    </source>
</evidence>
<evidence type="ECO:0000256" key="13">
    <source>
        <dbReference type="PIRSR" id="PIRSR000239-1"/>
    </source>
</evidence>
<proteinExistence type="inferred from homology"/>
<dbReference type="SUPFAM" id="SSF52833">
    <property type="entry name" value="Thioredoxin-like"/>
    <property type="match status" value="1"/>
</dbReference>
<comment type="caution">
    <text evidence="15">The sequence shown here is derived from an EMBL/GenBank/DDBJ whole genome shotgun (WGS) entry which is preliminary data.</text>
</comment>
<evidence type="ECO:0000256" key="12">
    <source>
        <dbReference type="ARBA" id="ARBA00049091"/>
    </source>
</evidence>
<dbReference type="Proteomes" id="UP000619457">
    <property type="component" value="Unassembled WGS sequence"/>
</dbReference>
<dbReference type="GO" id="GO:0008379">
    <property type="term" value="F:thioredoxin peroxidase activity"/>
    <property type="evidence" value="ECO:0007669"/>
    <property type="project" value="TreeGrafter"/>
</dbReference>
<dbReference type="InterPro" id="IPR024706">
    <property type="entry name" value="Peroxiredoxin_AhpC-typ"/>
</dbReference>
<dbReference type="PANTHER" id="PTHR42801">
    <property type="entry name" value="THIOREDOXIN-DEPENDENT PEROXIDE REDUCTASE"/>
    <property type="match status" value="1"/>
</dbReference>
<dbReference type="EC" id="1.11.1.24" evidence="3"/>
<evidence type="ECO:0000256" key="11">
    <source>
        <dbReference type="ARBA" id="ARBA00042639"/>
    </source>
</evidence>
<comment type="subunit">
    <text evidence="2">Monomer.</text>
</comment>
<dbReference type="Gene3D" id="3.40.30.10">
    <property type="entry name" value="Glutaredoxin"/>
    <property type="match status" value="1"/>
</dbReference>
<comment type="function">
    <text evidence="1">Thiol-specific peroxidase that catalyzes the reduction of hydrogen peroxide and organic hydroperoxides to water and alcohols, respectively. Plays a role in cell protection against oxidative stress by detoxifying peroxides and as sensor of hydrogen peroxide-mediated signaling events.</text>
</comment>
<evidence type="ECO:0000313" key="16">
    <source>
        <dbReference type="Proteomes" id="UP000619457"/>
    </source>
</evidence>
<dbReference type="EMBL" id="BMWX01000004">
    <property type="protein sequence ID" value="GGZ31595.1"/>
    <property type="molecule type" value="Genomic_DNA"/>
</dbReference>
<sequence length="153" mass="17182">MALKINQEAPDFTLPSTSGSSFQLSEDFKGKFCLLFFYPKDQTKGCTQEVCSFRDNFHLFSKLDIPLVGISRDSIASHQEFKEMHKLPFELLADESGAVCKAYKALMPIVRVPKRITYLLNAKHEIVAVHEGLFDGPAHVEAMMKEVQALTKG</sequence>
<comment type="similarity">
    <text evidence="10">Belongs to the peroxiredoxin family. BCP/PrxQ subfamily.</text>
</comment>
<dbReference type="CDD" id="cd03017">
    <property type="entry name" value="PRX_BCP"/>
    <property type="match status" value="1"/>
</dbReference>
<dbReference type="PIRSF" id="PIRSF000239">
    <property type="entry name" value="AHPC"/>
    <property type="match status" value="1"/>
</dbReference>
<dbReference type="RefSeq" id="WP_018474814.1">
    <property type="nucleotide sequence ID" value="NZ_BMWX01000004.1"/>
</dbReference>
<evidence type="ECO:0000256" key="3">
    <source>
        <dbReference type="ARBA" id="ARBA00013017"/>
    </source>
</evidence>
<evidence type="ECO:0000256" key="5">
    <source>
        <dbReference type="ARBA" id="ARBA00022862"/>
    </source>
</evidence>
<dbReference type="GO" id="GO:0034599">
    <property type="term" value="P:cellular response to oxidative stress"/>
    <property type="evidence" value="ECO:0007669"/>
    <property type="project" value="TreeGrafter"/>
</dbReference>
<keyword evidence="8" id="KW-0676">Redox-active center</keyword>
<evidence type="ECO:0000256" key="10">
    <source>
        <dbReference type="ARBA" id="ARBA00038489"/>
    </source>
</evidence>
<evidence type="ECO:0000256" key="8">
    <source>
        <dbReference type="ARBA" id="ARBA00023284"/>
    </source>
</evidence>